<keyword evidence="2" id="KW-0732">Signal</keyword>
<evidence type="ECO:0008006" key="5">
    <source>
        <dbReference type="Google" id="ProtNLM"/>
    </source>
</evidence>
<feature type="compositionally biased region" description="Polar residues" evidence="1">
    <location>
        <begin position="61"/>
        <end position="74"/>
    </location>
</feature>
<name>A3U0X1_PSEBH</name>
<feature type="compositionally biased region" description="Gly residues" evidence="1">
    <location>
        <begin position="25"/>
        <end position="38"/>
    </location>
</feature>
<dbReference type="Proteomes" id="UP000004318">
    <property type="component" value="Unassembled WGS sequence"/>
</dbReference>
<dbReference type="AlphaFoldDB" id="A3U0X1"/>
<feature type="compositionally biased region" description="Polar residues" evidence="1">
    <location>
        <begin position="41"/>
        <end position="51"/>
    </location>
</feature>
<sequence>MMKNFKIVVLALCALPIAACSPKPGGGGGGTAGTGNPGGTLSSSGYQSALSAVQGRGPTSDMPTTMNATFTGATRQDLRETNGGAIVGEMMADLELTANWTDGQSTNPWSGKADNFRGSMNGQDYTLTGELTVAAAEAKSLTSTIGRSANTIALPTGGTTTVATGAAAVNLAGDVDDGSGTPHEVIMSLGGSFFGPQGTAISGPATTQGFRAGGVRSDLIAAGDYYVER</sequence>
<organism evidence="3 4">
    <name type="scientific">Pseudooceanicola batsensis (strain ATCC BAA-863 / DSM 15984 / KCTC 12145 / HTCC2597)</name>
    <name type="common">Oceanicola batsensis</name>
    <dbReference type="NCBI Taxonomy" id="252305"/>
    <lineage>
        <taxon>Bacteria</taxon>
        <taxon>Pseudomonadati</taxon>
        <taxon>Pseudomonadota</taxon>
        <taxon>Alphaproteobacteria</taxon>
        <taxon>Rhodobacterales</taxon>
        <taxon>Paracoccaceae</taxon>
        <taxon>Pseudooceanicola</taxon>
    </lineage>
</organism>
<feature type="signal peptide" evidence="2">
    <location>
        <begin position="1"/>
        <end position="19"/>
    </location>
</feature>
<keyword evidence="4" id="KW-1185">Reference proteome</keyword>
<feature type="chain" id="PRO_5002659651" description="Transferrin-binding protein B C-lobe/N-lobe beta barrel domain-containing protein" evidence="2">
    <location>
        <begin position="20"/>
        <end position="229"/>
    </location>
</feature>
<dbReference type="EMBL" id="AAMO01000008">
    <property type="protein sequence ID" value="EAQ02412.1"/>
    <property type="molecule type" value="Genomic_DNA"/>
</dbReference>
<dbReference type="HOGENOM" id="CLU_1184541_0_0_5"/>
<evidence type="ECO:0000313" key="3">
    <source>
        <dbReference type="EMBL" id="EAQ02412.1"/>
    </source>
</evidence>
<protein>
    <recommendedName>
        <fullName evidence="5">Transferrin-binding protein B C-lobe/N-lobe beta barrel domain-containing protein</fullName>
    </recommendedName>
</protein>
<evidence type="ECO:0000256" key="1">
    <source>
        <dbReference type="SAM" id="MobiDB-lite"/>
    </source>
</evidence>
<feature type="region of interest" description="Disordered" evidence="1">
    <location>
        <begin position="25"/>
        <end position="77"/>
    </location>
</feature>
<accession>A3U0X1</accession>
<gene>
    <name evidence="3" type="ORF">OB2597_20056</name>
</gene>
<comment type="caution">
    <text evidence="3">The sequence shown here is derived from an EMBL/GenBank/DDBJ whole genome shotgun (WGS) entry which is preliminary data.</text>
</comment>
<evidence type="ECO:0000313" key="4">
    <source>
        <dbReference type="Proteomes" id="UP000004318"/>
    </source>
</evidence>
<proteinExistence type="predicted"/>
<evidence type="ECO:0000256" key="2">
    <source>
        <dbReference type="SAM" id="SignalP"/>
    </source>
</evidence>
<reference evidence="3 4" key="1">
    <citation type="journal article" date="2010" name="J. Bacteriol.">
        <title>Genome sequences of Oceanicola granulosus HTCC2516(T) and Oceanicola batsensis HTCC2597(TDelta).</title>
        <authorList>
            <person name="Thrash J.C."/>
            <person name="Cho J.C."/>
            <person name="Vergin K.L."/>
            <person name="Giovannoni S.J."/>
        </authorList>
    </citation>
    <scope>NUCLEOTIDE SEQUENCE [LARGE SCALE GENOMIC DNA]</scope>
    <source>
        <strain evidence="4">ATCC BAA-863 / DSM 15984 / KCTC 12145 / HTCC2597</strain>
    </source>
</reference>
<dbReference type="STRING" id="252305.OB2597_20056"/>